<reference evidence="5 6" key="1">
    <citation type="submission" date="2017-09" db="EMBL/GenBank/DDBJ databases">
        <title>The draft genome sequences of Marinobacter guineae M3B.</title>
        <authorList>
            <person name="Cao J."/>
        </authorList>
    </citation>
    <scope>NUCLEOTIDE SEQUENCE [LARGE SCALE GENOMIC DNA]</scope>
    <source>
        <strain evidence="5 6">M3B</strain>
    </source>
</reference>
<dbReference type="PANTHER" id="PTHR22550">
    <property type="entry name" value="SPORE GERMINATION PROTEIN"/>
    <property type="match status" value="1"/>
</dbReference>
<feature type="compositionally biased region" description="Low complexity" evidence="2">
    <location>
        <begin position="580"/>
        <end position="593"/>
    </location>
</feature>
<feature type="region of interest" description="Disordered" evidence="2">
    <location>
        <begin position="454"/>
        <end position="603"/>
    </location>
</feature>
<dbReference type="EMBL" id="NTFI01000001">
    <property type="protein sequence ID" value="PHQ26654.1"/>
    <property type="molecule type" value="Genomic_DNA"/>
</dbReference>
<sequence length="603" mass="65911">MLADFHFLRPFWLLLVLLLPLMYLAFRQFRLGDSGWARLIPARLLSPVIRHDGTSGRTHKSPMVPAAIALVVLATGLAGPAWREAPTPLKQPGDSLVIALDLSLSMLATDVEPDRLTRAKRKIRDILAVRQGSLTGLLVYAGDAHVVTPLTDDARTIKGMLDVLDPVIMPATGNRADLAVARAADLLKQGAPGNGRILVITDKISERYWPDIRDTLSGAGYALNTLVVGTEEGGPIPLARRGFIREDGDIVISRATPDALSELARSTGGQSHELTLNSSDIESLELSPKDSGDWQETKAGLTVSRWQDDGYWLLWLAAPLILLGWRRGALTALALVLLPALPQPAAAMTWADLWQRQDQRANELIQNDPKQAAARLDDPEWKGSALYRSGQFDAAAQVFSRAEGPRASYNRGNALARAGKLEEALSAYDKALAANPEMEDARHNRKIVEELLKRKNQSKDDSQSNKQQDPSESQGGDGNNQQDSQSQPGNNKNPGDSGNEQQQNPGNSQRSAGNPEESGEQNREPGQQNGDQKKETPEQGSVERESQTNQSQAPAPISETPLTQSQEQSLRRVPDNPGGLLQRKFLQQYQQRQTPSDEGDTPW</sequence>
<accession>A0A2G1VIV2</accession>
<dbReference type="InterPro" id="IPR011990">
    <property type="entry name" value="TPR-like_helical_dom_sf"/>
</dbReference>
<dbReference type="Pfam" id="PF13519">
    <property type="entry name" value="VWA_2"/>
    <property type="match status" value="1"/>
</dbReference>
<evidence type="ECO:0000313" key="6">
    <source>
        <dbReference type="Proteomes" id="UP000229044"/>
    </source>
</evidence>
<evidence type="ECO:0000256" key="1">
    <source>
        <dbReference type="PROSITE-ProRule" id="PRU00339"/>
    </source>
</evidence>
<dbReference type="Gene3D" id="1.25.40.10">
    <property type="entry name" value="Tetratricopeptide repeat domain"/>
    <property type="match status" value="1"/>
</dbReference>
<dbReference type="Gene3D" id="3.40.50.410">
    <property type="entry name" value="von Willebrand factor, type A domain"/>
    <property type="match status" value="1"/>
</dbReference>
<dbReference type="RefSeq" id="WP_099616732.1">
    <property type="nucleotide sequence ID" value="NZ_KZ319339.1"/>
</dbReference>
<keyword evidence="1" id="KW-0802">TPR repeat</keyword>
<protein>
    <recommendedName>
        <fullName evidence="4">VWFA domain-containing protein</fullName>
    </recommendedName>
</protein>
<dbReference type="SUPFAM" id="SSF53300">
    <property type="entry name" value="vWA-like"/>
    <property type="match status" value="1"/>
</dbReference>
<dbReference type="InterPro" id="IPR050768">
    <property type="entry name" value="UPF0353/GerABKA_families"/>
</dbReference>
<comment type="caution">
    <text evidence="5">The sequence shown here is derived from an EMBL/GenBank/DDBJ whole genome shotgun (WGS) entry which is preliminary data.</text>
</comment>
<dbReference type="PROSITE" id="PS50005">
    <property type="entry name" value="TPR"/>
    <property type="match status" value="1"/>
</dbReference>
<feature type="transmembrane region" description="Helical" evidence="3">
    <location>
        <begin position="6"/>
        <end position="26"/>
    </location>
</feature>
<gene>
    <name evidence="5" type="ORF">CLH62_03435</name>
</gene>
<feature type="compositionally biased region" description="Polar residues" evidence="2">
    <location>
        <begin position="492"/>
        <end position="512"/>
    </location>
</feature>
<keyword evidence="3" id="KW-1133">Transmembrane helix</keyword>
<dbReference type="InterPro" id="IPR002035">
    <property type="entry name" value="VWF_A"/>
</dbReference>
<dbReference type="Proteomes" id="UP000229044">
    <property type="component" value="Unassembled WGS sequence"/>
</dbReference>
<dbReference type="SMART" id="SM00028">
    <property type="entry name" value="TPR"/>
    <property type="match status" value="1"/>
</dbReference>
<feature type="repeat" description="TPR" evidence="1">
    <location>
        <begin position="405"/>
        <end position="438"/>
    </location>
</feature>
<keyword evidence="3" id="KW-0472">Membrane</keyword>
<dbReference type="PANTHER" id="PTHR22550:SF14">
    <property type="entry name" value="VWFA DOMAIN-CONTAINING PROTEIN"/>
    <property type="match status" value="1"/>
</dbReference>
<evidence type="ECO:0000256" key="3">
    <source>
        <dbReference type="SAM" id="Phobius"/>
    </source>
</evidence>
<feature type="domain" description="VWFA" evidence="4">
    <location>
        <begin position="96"/>
        <end position="202"/>
    </location>
</feature>
<dbReference type="PROSITE" id="PS50293">
    <property type="entry name" value="TPR_REGION"/>
    <property type="match status" value="1"/>
</dbReference>
<dbReference type="Pfam" id="PF00515">
    <property type="entry name" value="TPR_1"/>
    <property type="match status" value="1"/>
</dbReference>
<proteinExistence type="predicted"/>
<keyword evidence="6" id="KW-1185">Reference proteome</keyword>
<keyword evidence="3" id="KW-0812">Transmembrane</keyword>
<evidence type="ECO:0000259" key="4">
    <source>
        <dbReference type="Pfam" id="PF13519"/>
    </source>
</evidence>
<dbReference type="SUPFAM" id="SSF48452">
    <property type="entry name" value="TPR-like"/>
    <property type="match status" value="1"/>
</dbReference>
<dbReference type="InterPro" id="IPR019734">
    <property type="entry name" value="TPR_rpt"/>
</dbReference>
<dbReference type="InterPro" id="IPR036465">
    <property type="entry name" value="vWFA_dom_sf"/>
</dbReference>
<organism evidence="5 6">
    <name type="scientific">Marinobacter guineae</name>
    <dbReference type="NCBI Taxonomy" id="432303"/>
    <lineage>
        <taxon>Bacteria</taxon>
        <taxon>Pseudomonadati</taxon>
        <taxon>Pseudomonadota</taxon>
        <taxon>Gammaproteobacteria</taxon>
        <taxon>Pseudomonadales</taxon>
        <taxon>Marinobacteraceae</taxon>
        <taxon>Marinobacter</taxon>
    </lineage>
</organism>
<feature type="compositionally biased region" description="Low complexity" evidence="2">
    <location>
        <begin position="464"/>
        <end position="491"/>
    </location>
</feature>
<evidence type="ECO:0000256" key="2">
    <source>
        <dbReference type="SAM" id="MobiDB-lite"/>
    </source>
</evidence>
<feature type="compositionally biased region" description="Basic and acidic residues" evidence="2">
    <location>
        <begin position="454"/>
        <end position="463"/>
    </location>
</feature>
<feature type="compositionally biased region" description="Basic and acidic residues" evidence="2">
    <location>
        <begin position="531"/>
        <end position="546"/>
    </location>
</feature>
<evidence type="ECO:0000313" key="5">
    <source>
        <dbReference type="EMBL" id="PHQ26654.1"/>
    </source>
</evidence>
<name>A0A2G1VIV2_9GAMM</name>
<dbReference type="AlphaFoldDB" id="A0A2G1VIV2"/>
<dbReference type="OrthoDB" id="9807628at2"/>